<keyword evidence="2 4" id="KW-0689">Ribosomal protein</keyword>
<feature type="region of interest" description="Disordered" evidence="6">
    <location>
        <begin position="1"/>
        <end position="20"/>
    </location>
</feature>
<dbReference type="EMBL" id="DSDY01000006">
    <property type="protein sequence ID" value="HDS10019.1"/>
    <property type="molecule type" value="Genomic_DNA"/>
</dbReference>
<dbReference type="AlphaFoldDB" id="A0A7C1E0Q5"/>
<keyword evidence="3 4" id="KW-0687">Ribonucleoprotein</keyword>
<dbReference type="InterPro" id="IPR012606">
    <property type="entry name" value="Ribosomal_uS15_N"/>
</dbReference>
<comment type="caution">
    <text evidence="8">The sequence shown here is derived from an EMBL/GenBank/DDBJ whole genome shotgun (WGS) entry which is preliminary data.</text>
</comment>
<dbReference type="GO" id="GO:0022627">
    <property type="term" value="C:cytosolic small ribosomal subunit"/>
    <property type="evidence" value="ECO:0007669"/>
    <property type="project" value="TreeGrafter"/>
</dbReference>
<dbReference type="SMART" id="SM01387">
    <property type="entry name" value="Ribosomal_S15"/>
    <property type="match status" value="1"/>
</dbReference>
<organism evidence="8">
    <name type="scientific">Fervidicoccus fontis</name>
    <dbReference type="NCBI Taxonomy" id="683846"/>
    <lineage>
        <taxon>Archaea</taxon>
        <taxon>Thermoproteota</taxon>
        <taxon>Thermoprotei</taxon>
        <taxon>Fervidicoccales</taxon>
        <taxon>Fervidicoccaceae</taxon>
        <taxon>Fervidicoccus</taxon>
    </lineage>
</organism>
<sequence>MNKKRRKGKSQSTRPARITPPRWVRFEASEIEELVAELARKGYGPSMIGVILRDQYGIPLVKPLTGKSILEILREKGLAPQIPEDLMNLIKKAVNIRRHLSEHPKDTNSMKGLVEVESKIRRLVKYYKREGVLPPDWTYDPEKAKLLVSSAS</sequence>
<evidence type="ECO:0000256" key="3">
    <source>
        <dbReference type="ARBA" id="ARBA00023274"/>
    </source>
</evidence>
<evidence type="ECO:0000259" key="7">
    <source>
        <dbReference type="SMART" id="SM01386"/>
    </source>
</evidence>
<dbReference type="Pfam" id="PF08069">
    <property type="entry name" value="Ribosomal_S13_N"/>
    <property type="match status" value="1"/>
</dbReference>
<dbReference type="Pfam" id="PF00312">
    <property type="entry name" value="Ribosomal_S15"/>
    <property type="match status" value="1"/>
</dbReference>
<accession>A0A7C1E0Q5</accession>
<dbReference type="InterPro" id="IPR000589">
    <property type="entry name" value="Ribosomal_uS15"/>
</dbReference>
<dbReference type="GO" id="GO:0006412">
    <property type="term" value="P:translation"/>
    <property type="evidence" value="ECO:0007669"/>
    <property type="project" value="UniProtKB-UniRule"/>
</dbReference>
<evidence type="ECO:0000256" key="6">
    <source>
        <dbReference type="SAM" id="MobiDB-lite"/>
    </source>
</evidence>
<proteinExistence type="inferred from homology"/>
<dbReference type="GO" id="GO:0003735">
    <property type="term" value="F:structural constituent of ribosome"/>
    <property type="evidence" value="ECO:0007669"/>
    <property type="project" value="InterPro"/>
</dbReference>
<dbReference type="HAMAP" id="MF_01343_A">
    <property type="entry name" value="Ribosomal_uS15_A"/>
    <property type="match status" value="1"/>
</dbReference>
<protein>
    <recommendedName>
        <fullName evidence="4">Small ribosomal subunit protein uS15</fullName>
    </recommendedName>
</protein>
<evidence type="ECO:0000256" key="1">
    <source>
        <dbReference type="ARBA" id="ARBA00008434"/>
    </source>
</evidence>
<comment type="subunit">
    <text evidence="4">Part of the 30S ribosomal subunit.</text>
</comment>
<dbReference type="CDD" id="cd00353">
    <property type="entry name" value="Ribosomal_S15p_S13e"/>
    <property type="match status" value="1"/>
</dbReference>
<dbReference type="NCBIfam" id="NF006331">
    <property type="entry name" value="PRK08561.1"/>
    <property type="match status" value="1"/>
</dbReference>
<dbReference type="GO" id="GO:0070181">
    <property type="term" value="F:small ribosomal subunit rRNA binding"/>
    <property type="evidence" value="ECO:0007669"/>
    <property type="project" value="TreeGrafter"/>
</dbReference>
<evidence type="ECO:0000313" key="8">
    <source>
        <dbReference type="EMBL" id="HDS10019.1"/>
    </source>
</evidence>
<evidence type="ECO:0000256" key="5">
    <source>
        <dbReference type="RuleBase" id="RU003919"/>
    </source>
</evidence>
<evidence type="ECO:0000256" key="4">
    <source>
        <dbReference type="HAMAP-Rule" id="MF_01343"/>
    </source>
</evidence>
<dbReference type="PANTHER" id="PTHR11885">
    <property type="entry name" value="RIBOSOMAL PROTEIN S15P/S13E"/>
    <property type="match status" value="1"/>
</dbReference>
<dbReference type="PANTHER" id="PTHR11885:SF6">
    <property type="entry name" value="SMALL RIBOSOMAL SUBUNIT PROTEIN US15"/>
    <property type="match status" value="1"/>
</dbReference>
<reference evidence="8" key="1">
    <citation type="journal article" date="2020" name="mSystems">
        <title>Genome- and Community-Level Interaction Insights into Carbon Utilization and Element Cycling Functions of Hydrothermarchaeota in Hydrothermal Sediment.</title>
        <authorList>
            <person name="Zhou Z."/>
            <person name="Liu Y."/>
            <person name="Xu W."/>
            <person name="Pan J."/>
            <person name="Luo Z.H."/>
            <person name="Li M."/>
        </authorList>
    </citation>
    <scope>NUCLEOTIDE SEQUENCE [LARGE SCALE GENOMIC DNA]</scope>
    <source>
        <strain evidence="8">SpSt-123</strain>
    </source>
</reference>
<dbReference type="PROSITE" id="PS00362">
    <property type="entry name" value="RIBOSOMAL_S15"/>
    <property type="match status" value="1"/>
</dbReference>
<dbReference type="InterPro" id="IPR023029">
    <property type="entry name" value="Ribosomal_uS15_arc_euk"/>
</dbReference>
<gene>
    <name evidence="4" type="primary">rps15</name>
    <name evidence="8" type="ORF">ENO04_00110</name>
</gene>
<feature type="domain" description="Small ribosomal subunit protein uS15 N-terminal" evidence="7">
    <location>
        <begin position="1"/>
        <end position="58"/>
    </location>
</feature>
<dbReference type="SUPFAM" id="SSF47060">
    <property type="entry name" value="S15/NS1 RNA-binding domain"/>
    <property type="match status" value="1"/>
</dbReference>
<dbReference type="FunFam" id="4.10.860.130:FF:000001">
    <property type="entry name" value="40S ribosomal protein S13"/>
    <property type="match status" value="1"/>
</dbReference>
<evidence type="ECO:0000256" key="2">
    <source>
        <dbReference type="ARBA" id="ARBA00022980"/>
    </source>
</evidence>
<dbReference type="Gene3D" id="4.10.860.130">
    <property type="match status" value="1"/>
</dbReference>
<dbReference type="InterPro" id="IPR009068">
    <property type="entry name" value="uS15_NS1_RNA-bd_sf"/>
</dbReference>
<dbReference type="FunFam" id="1.10.287.10:FF:000003">
    <property type="entry name" value="40S ribosomal protein S13"/>
    <property type="match status" value="1"/>
</dbReference>
<name>A0A7C1E0Q5_9CREN</name>
<dbReference type="SMART" id="SM01386">
    <property type="entry name" value="Ribosomal_S13_N"/>
    <property type="match status" value="1"/>
</dbReference>
<comment type="similarity">
    <text evidence="1 4 5">Belongs to the universal ribosomal protein uS15 family.</text>
</comment>
<dbReference type="Gene3D" id="1.10.287.10">
    <property type="entry name" value="S15/NS1, RNA-binding"/>
    <property type="match status" value="1"/>
</dbReference>